<reference evidence="1 2" key="1">
    <citation type="submission" date="2017-06" db="EMBL/GenBank/DDBJ databases">
        <authorList>
            <person name="Kim H.J."/>
            <person name="Triplett B.A."/>
        </authorList>
    </citation>
    <scope>NUCLEOTIDE SEQUENCE [LARGE SCALE GENOMIC DNA]</scope>
    <source>
        <strain evidence="1 2">CGMCC 4.1858</strain>
    </source>
</reference>
<dbReference type="Pfam" id="PF14559">
    <property type="entry name" value="TPR_19"/>
    <property type="match status" value="1"/>
</dbReference>
<dbReference type="Gene3D" id="1.25.40.10">
    <property type="entry name" value="Tetratricopeptide repeat domain"/>
    <property type="match status" value="1"/>
</dbReference>
<organism evidence="1 2">
    <name type="scientific">Actinacidiphila glaucinigra</name>
    <dbReference type="NCBI Taxonomy" id="235986"/>
    <lineage>
        <taxon>Bacteria</taxon>
        <taxon>Bacillati</taxon>
        <taxon>Actinomycetota</taxon>
        <taxon>Actinomycetes</taxon>
        <taxon>Kitasatosporales</taxon>
        <taxon>Streptomycetaceae</taxon>
        <taxon>Actinacidiphila</taxon>
    </lineage>
</organism>
<proteinExistence type="predicted"/>
<dbReference type="SUPFAM" id="SSF48452">
    <property type="entry name" value="TPR-like"/>
    <property type="match status" value="1"/>
</dbReference>
<dbReference type="AlphaFoldDB" id="A0A239E6V3"/>
<gene>
    <name evidence="1" type="ORF">SAMN05216252_105322</name>
</gene>
<evidence type="ECO:0000313" key="2">
    <source>
        <dbReference type="Proteomes" id="UP000198280"/>
    </source>
</evidence>
<dbReference type="EMBL" id="FZOF01000005">
    <property type="protein sequence ID" value="SNS39662.1"/>
    <property type="molecule type" value="Genomic_DNA"/>
</dbReference>
<dbReference type="Proteomes" id="UP000198280">
    <property type="component" value="Unassembled WGS sequence"/>
</dbReference>
<keyword evidence="2" id="KW-1185">Reference proteome</keyword>
<dbReference type="InterPro" id="IPR011990">
    <property type="entry name" value="TPR-like_helical_dom_sf"/>
</dbReference>
<sequence length="114" mass="12771">MGTDMSSPTTETFKRAVLFFNRQRYAAAARTLASIVDVAPRNMAVRMLLARSYYFSAQLSRAEAELRDLLRAEPQDAHAHLLLGRTLERQGRLAEAAPHLRLADAMTAWDLVVV</sequence>
<evidence type="ECO:0000313" key="1">
    <source>
        <dbReference type="EMBL" id="SNS39662.1"/>
    </source>
</evidence>
<dbReference type="OrthoDB" id="9799122at2"/>
<accession>A0A239E6V3</accession>
<protein>
    <submittedName>
        <fullName evidence="1">FMN reductase</fullName>
    </submittedName>
</protein>
<name>A0A239E6V3_9ACTN</name>